<dbReference type="EMBL" id="KB320558">
    <property type="protein sequence ID" value="ELW68768.1"/>
    <property type="molecule type" value="Genomic_DNA"/>
</dbReference>
<proteinExistence type="predicted"/>
<evidence type="ECO:0000313" key="2">
    <source>
        <dbReference type="Proteomes" id="UP000011518"/>
    </source>
</evidence>
<evidence type="ECO:0000313" key="1">
    <source>
        <dbReference type="EMBL" id="ELW68768.1"/>
    </source>
</evidence>
<dbReference type="InParanoid" id="L9L1C4"/>
<name>L9L1C4_TUPCH</name>
<dbReference type="AlphaFoldDB" id="L9L1C4"/>
<sequence length="177" mass="19618">MENTKLLATQGFGHNLRMTNSTKWPCCRLSWLSSWAAPQRGQSPDKRWERQQLVVAVQAQGCNGVGSFCGQRFMNARLWETGSCTSELVLAMACQAVGQVMSSFTWLDYGSSLFSLKPEKRPQEQAPAGLPAARVFKVPLWFTGTEEEGPVGLEASALCYAGQRHRRPRQLADSHAL</sequence>
<organism evidence="1 2">
    <name type="scientific">Tupaia chinensis</name>
    <name type="common">Chinese tree shrew</name>
    <name type="synonym">Tupaia belangeri chinensis</name>
    <dbReference type="NCBI Taxonomy" id="246437"/>
    <lineage>
        <taxon>Eukaryota</taxon>
        <taxon>Metazoa</taxon>
        <taxon>Chordata</taxon>
        <taxon>Craniata</taxon>
        <taxon>Vertebrata</taxon>
        <taxon>Euteleostomi</taxon>
        <taxon>Mammalia</taxon>
        <taxon>Eutheria</taxon>
        <taxon>Euarchontoglires</taxon>
        <taxon>Scandentia</taxon>
        <taxon>Tupaiidae</taxon>
        <taxon>Tupaia</taxon>
    </lineage>
</organism>
<reference evidence="2" key="2">
    <citation type="journal article" date="2013" name="Nat. Commun.">
        <title>Genome of the Chinese tree shrew.</title>
        <authorList>
            <person name="Fan Y."/>
            <person name="Huang Z.Y."/>
            <person name="Cao C.C."/>
            <person name="Chen C.S."/>
            <person name="Chen Y.X."/>
            <person name="Fan D.D."/>
            <person name="He J."/>
            <person name="Hou H.L."/>
            <person name="Hu L."/>
            <person name="Hu X.T."/>
            <person name="Jiang X.T."/>
            <person name="Lai R."/>
            <person name="Lang Y.S."/>
            <person name="Liang B."/>
            <person name="Liao S.G."/>
            <person name="Mu D."/>
            <person name="Ma Y.Y."/>
            <person name="Niu Y.Y."/>
            <person name="Sun X.Q."/>
            <person name="Xia J.Q."/>
            <person name="Xiao J."/>
            <person name="Xiong Z.Q."/>
            <person name="Xu L."/>
            <person name="Yang L."/>
            <person name="Zhang Y."/>
            <person name="Zhao W."/>
            <person name="Zhao X.D."/>
            <person name="Zheng Y.T."/>
            <person name="Zhou J.M."/>
            <person name="Zhu Y.B."/>
            <person name="Zhang G.J."/>
            <person name="Wang J."/>
            <person name="Yao Y.G."/>
        </authorList>
    </citation>
    <scope>NUCLEOTIDE SEQUENCE [LARGE SCALE GENOMIC DNA]</scope>
</reference>
<keyword evidence="2" id="KW-1185">Reference proteome</keyword>
<accession>L9L1C4</accession>
<protein>
    <submittedName>
        <fullName evidence="1">Uncharacterized protein</fullName>
    </submittedName>
</protein>
<reference evidence="2" key="1">
    <citation type="submission" date="2012-07" db="EMBL/GenBank/DDBJ databases">
        <title>Genome of the Chinese tree shrew, a rising model animal genetically related to primates.</title>
        <authorList>
            <person name="Zhang G."/>
            <person name="Fan Y."/>
            <person name="Yao Y."/>
            <person name="Huang Z."/>
        </authorList>
    </citation>
    <scope>NUCLEOTIDE SEQUENCE [LARGE SCALE GENOMIC DNA]</scope>
</reference>
<dbReference type="Proteomes" id="UP000011518">
    <property type="component" value="Unassembled WGS sequence"/>
</dbReference>
<gene>
    <name evidence="1" type="ORF">TREES_T100011711</name>
</gene>